<dbReference type="GO" id="GO:0071007">
    <property type="term" value="C:U2-type catalytic step 2 spliceosome"/>
    <property type="evidence" value="ECO:0007669"/>
    <property type="project" value="TreeGrafter"/>
</dbReference>
<dbReference type="RefSeq" id="XP_016609115.1">
    <property type="nucleotide sequence ID" value="XM_016752415.1"/>
</dbReference>
<dbReference type="Pfam" id="PF16131">
    <property type="entry name" value="Torus"/>
    <property type="match status" value="1"/>
</dbReference>
<keyword evidence="4 12" id="KW-0479">Metal-binding</keyword>
<accession>A0A0L0HI18</accession>
<keyword evidence="17" id="KW-1185">Reference proteome</keyword>
<comment type="similarity">
    <text evidence="2">Belongs to the RRM CWC2 family.</text>
</comment>
<dbReference type="Pfam" id="PF00076">
    <property type="entry name" value="RRM_1"/>
    <property type="match status" value="1"/>
</dbReference>
<dbReference type="InterPro" id="IPR039171">
    <property type="entry name" value="Cwc2/Slt11"/>
</dbReference>
<feature type="zinc finger region" description="C3H1-type" evidence="12">
    <location>
        <begin position="61"/>
        <end position="88"/>
    </location>
</feature>
<evidence type="ECO:0000313" key="17">
    <source>
        <dbReference type="Proteomes" id="UP000053201"/>
    </source>
</evidence>
<dbReference type="PROSITE" id="PS50103">
    <property type="entry name" value="ZF_C3H1"/>
    <property type="match status" value="1"/>
</dbReference>
<keyword evidence="9" id="KW-0508">mRNA splicing</keyword>
<sequence>MDRPARKQVSAPAKATVAADQAGTYNIWYNRWTGEGRKRNALEKAEHRCKIARDMGYTKAQTGSSFCVHFARGCCMKGHTCSYWHRIPLPEDREIQAHDIFGRERFREDRDDMGGVGSFERDNRTLYIGNIKAPQSEMEEVVRRHFSEWGEIEHINILPHKSVAFVRYVRRSNAEFAREAMYGQSLDSNEILNVRWATEDPNPRVKEEKKRKVEAYISEALQQKLPVIGDQGNILDYEGYYAEAPPAKAAKVEEESAISAALRDASNTVFDSEGRAGADGTYNGWQWDGTAWRYVGDQTGYDWQAYYQSTGNSGTYDEEAYRNWYYAHAGQADTGATSGGTGAAASEAAAADDSVVDKNGKEDAKGLAALASAGYGSDDDENNS</sequence>
<evidence type="ECO:0000256" key="6">
    <source>
        <dbReference type="ARBA" id="ARBA00022771"/>
    </source>
</evidence>
<dbReference type="InterPro" id="IPR032297">
    <property type="entry name" value="Torus"/>
</dbReference>
<dbReference type="PANTHER" id="PTHR14089">
    <property type="entry name" value="PRE-MRNA-SPLICING FACTOR RBM22"/>
    <property type="match status" value="1"/>
</dbReference>
<dbReference type="SMART" id="SM00360">
    <property type="entry name" value="RRM"/>
    <property type="match status" value="1"/>
</dbReference>
<feature type="domain" description="C3H1-type" evidence="15">
    <location>
        <begin position="61"/>
        <end position="88"/>
    </location>
</feature>
<evidence type="ECO:0000256" key="10">
    <source>
        <dbReference type="ARBA" id="ARBA00023242"/>
    </source>
</evidence>
<dbReference type="InParanoid" id="A0A0L0HI18"/>
<evidence type="ECO:0000256" key="1">
    <source>
        <dbReference type="ARBA" id="ARBA00004123"/>
    </source>
</evidence>
<evidence type="ECO:0000256" key="11">
    <source>
        <dbReference type="PROSITE-ProRule" id="PRU00176"/>
    </source>
</evidence>
<evidence type="ECO:0000256" key="8">
    <source>
        <dbReference type="ARBA" id="ARBA00022884"/>
    </source>
</evidence>
<evidence type="ECO:0000256" key="7">
    <source>
        <dbReference type="ARBA" id="ARBA00022833"/>
    </source>
</evidence>
<keyword evidence="3" id="KW-0507">mRNA processing</keyword>
<dbReference type="GO" id="GO:0008380">
    <property type="term" value="P:RNA splicing"/>
    <property type="evidence" value="ECO:0007669"/>
    <property type="project" value="UniProtKB-KW"/>
</dbReference>
<dbReference type="InterPro" id="IPR035979">
    <property type="entry name" value="RBD_domain_sf"/>
</dbReference>
<dbReference type="SUPFAM" id="SSF54928">
    <property type="entry name" value="RNA-binding domain, RBD"/>
    <property type="match status" value="1"/>
</dbReference>
<dbReference type="VEuPathDB" id="FungiDB:SPPG_04167"/>
<keyword evidence="8 11" id="KW-0694">RNA-binding</keyword>
<dbReference type="GO" id="GO:0006397">
    <property type="term" value="P:mRNA processing"/>
    <property type="evidence" value="ECO:0007669"/>
    <property type="project" value="UniProtKB-KW"/>
</dbReference>
<reference evidence="16 17" key="1">
    <citation type="submission" date="2009-08" db="EMBL/GenBank/DDBJ databases">
        <title>The Genome Sequence of Spizellomyces punctatus strain DAOM BR117.</title>
        <authorList>
            <consortium name="The Broad Institute Genome Sequencing Platform"/>
            <person name="Russ C."/>
            <person name="Cuomo C."/>
            <person name="Shea T."/>
            <person name="Young S.K."/>
            <person name="Zeng Q."/>
            <person name="Koehrsen M."/>
            <person name="Haas B."/>
            <person name="Borodovsky M."/>
            <person name="Guigo R."/>
            <person name="Alvarado L."/>
            <person name="Berlin A."/>
            <person name="Bochicchio J."/>
            <person name="Borenstein D."/>
            <person name="Chapman S."/>
            <person name="Chen Z."/>
            <person name="Engels R."/>
            <person name="Freedman E."/>
            <person name="Gellesch M."/>
            <person name="Goldberg J."/>
            <person name="Griggs A."/>
            <person name="Gujja S."/>
            <person name="Heiman D."/>
            <person name="Hepburn T."/>
            <person name="Howarth C."/>
            <person name="Jen D."/>
            <person name="Larson L."/>
            <person name="Lewis B."/>
            <person name="Mehta T."/>
            <person name="Park D."/>
            <person name="Pearson M."/>
            <person name="Roberts A."/>
            <person name="Saif S."/>
            <person name="Shenoy N."/>
            <person name="Sisk P."/>
            <person name="Stolte C."/>
            <person name="Sykes S."/>
            <person name="Thomson T."/>
            <person name="Walk T."/>
            <person name="White J."/>
            <person name="Yandava C."/>
            <person name="Burger G."/>
            <person name="Gray M.W."/>
            <person name="Holland P.W.H."/>
            <person name="King N."/>
            <person name="Lang F.B.F."/>
            <person name="Roger A.J."/>
            <person name="Ruiz-Trillo I."/>
            <person name="Lander E."/>
            <person name="Nusbaum C."/>
        </authorList>
    </citation>
    <scope>NUCLEOTIDE SEQUENCE [LARGE SCALE GENOMIC DNA]</scope>
    <source>
        <strain evidence="16 17">DAOM BR117</strain>
    </source>
</reference>
<dbReference type="GO" id="GO:0008270">
    <property type="term" value="F:zinc ion binding"/>
    <property type="evidence" value="ECO:0007669"/>
    <property type="project" value="UniProtKB-KW"/>
</dbReference>
<dbReference type="Proteomes" id="UP000053201">
    <property type="component" value="Unassembled WGS sequence"/>
</dbReference>
<evidence type="ECO:0000259" key="15">
    <source>
        <dbReference type="PROSITE" id="PS50103"/>
    </source>
</evidence>
<feature type="compositionally biased region" description="Low complexity" evidence="13">
    <location>
        <begin position="343"/>
        <end position="353"/>
    </location>
</feature>
<feature type="domain" description="RRM" evidence="14">
    <location>
        <begin position="124"/>
        <end position="199"/>
    </location>
</feature>
<dbReference type="GO" id="GO:0036002">
    <property type="term" value="F:pre-mRNA binding"/>
    <property type="evidence" value="ECO:0007669"/>
    <property type="project" value="TreeGrafter"/>
</dbReference>
<feature type="region of interest" description="Disordered" evidence="13">
    <location>
        <begin position="336"/>
        <end position="360"/>
    </location>
</feature>
<dbReference type="InterPro" id="IPR034181">
    <property type="entry name" value="Cwc2_RRM"/>
</dbReference>
<gene>
    <name evidence="16" type="ORF">SPPG_04167</name>
</gene>
<dbReference type="Gene3D" id="3.30.70.330">
    <property type="match status" value="1"/>
</dbReference>
<evidence type="ECO:0000259" key="14">
    <source>
        <dbReference type="PROSITE" id="PS50102"/>
    </source>
</evidence>
<dbReference type="GeneID" id="27687634"/>
<keyword evidence="7 12" id="KW-0862">Zinc</keyword>
<dbReference type="GO" id="GO:0071006">
    <property type="term" value="C:U2-type catalytic step 1 spliceosome"/>
    <property type="evidence" value="ECO:0007669"/>
    <property type="project" value="TreeGrafter"/>
</dbReference>
<keyword evidence="5" id="KW-0747">Spliceosome</keyword>
<dbReference type="FunFam" id="3.30.70.330:FF:000502">
    <property type="entry name" value="Pre-mRNA-splicing factor cwc2, putative"/>
    <property type="match status" value="1"/>
</dbReference>
<keyword evidence="6 12" id="KW-0863">Zinc-finger</keyword>
<dbReference type="STRING" id="645134.A0A0L0HI18"/>
<evidence type="ECO:0008006" key="18">
    <source>
        <dbReference type="Google" id="ProtNLM"/>
    </source>
</evidence>
<dbReference type="EMBL" id="KQ257455">
    <property type="protein sequence ID" value="KND01076.1"/>
    <property type="molecule type" value="Genomic_DNA"/>
</dbReference>
<organism evidence="16 17">
    <name type="scientific">Spizellomyces punctatus (strain DAOM BR117)</name>
    <dbReference type="NCBI Taxonomy" id="645134"/>
    <lineage>
        <taxon>Eukaryota</taxon>
        <taxon>Fungi</taxon>
        <taxon>Fungi incertae sedis</taxon>
        <taxon>Chytridiomycota</taxon>
        <taxon>Chytridiomycota incertae sedis</taxon>
        <taxon>Chytridiomycetes</taxon>
        <taxon>Spizellomycetales</taxon>
        <taxon>Spizellomycetaceae</taxon>
        <taxon>Spizellomyces</taxon>
    </lineage>
</organism>
<evidence type="ECO:0000256" key="13">
    <source>
        <dbReference type="SAM" id="MobiDB-lite"/>
    </source>
</evidence>
<evidence type="ECO:0000256" key="5">
    <source>
        <dbReference type="ARBA" id="ARBA00022728"/>
    </source>
</evidence>
<dbReference type="InterPro" id="IPR012677">
    <property type="entry name" value="Nucleotide-bd_a/b_plait_sf"/>
</dbReference>
<dbReference type="InterPro" id="IPR000571">
    <property type="entry name" value="Znf_CCCH"/>
</dbReference>
<evidence type="ECO:0000256" key="2">
    <source>
        <dbReference type="ARBA" id="ARBA00008024"/>
    </source>
</evidence>
<evidence type="ECO:0000256" key="3">
    <source>
        <dbReference type="ARBA" id="ARBA00022664"/>
    </source>
</evidence>
<proteinExistence type="inferred from homology"/>
<dbReference type="GO" id="GO:0000974">
    <property type="term" value="C:Prp19 complex"/>
    <property type="evidence" value="ECO:0007669"/>
    <property type="project" value="EnsemblFungi"/>
</dbReference>
<evidence type="ECO:0000313" key="16">
    <source>
        <dbReference type="EMBL" id="KND01076.1"/>
    </source>
</evidence>
<dbReference type="AlphaFoldDB" id="A0A0L0HI18"/>
<evidence type="ECO:0000256" key="12">
    <source>
        <dbReference type="PROSITE-ProRule" id="PRU00723"/>
    </source>
</evidence>
<dbReference type="FunCoup" id="A0A0L0HI18">
    <property type="interactions" value="64"/>
</dbReference>
<dbReference type="CDD" id="cd12360">
    <property type="entry name" value="RRM_cwf2"/>
    <property type="match status" value="1"/>
</dbReference>
<dbReference type="GO" id="GO:0071014">
    <property type="term" value="C:post-mRNA release spliceosomal complex"/>
    <property type="evidence" value="ECO:0007669"/>
    <property type="project" value="EnsemblFungi"/>
</dbReference>
<evidence type="ECO:0000256" key="9">
    <source>
        <dbReference type="ARBA" id="ARBA00023187"/>
    </source>
</evidence>
<name>A0A0L0HI18_SPIPD</name>
<dbReference type="GO" id="GO:0017070">
    <property type="term" value="F:U6 snRNA binding"/>
    <property type="evidence" value="ECO:0007669"/>
    <property type="project" value="TreeGrafter"/>
</dbReference>
<keyword evidence="10" id="KW-0539">Nucleus</keyword>
<dbReference type="PANTHER" id="PTHR14089:SF2">
    <property type="entry name" value="PRE-MRNA-SPLICING FACTOR CWC2"/>
    <property type="match status" value="1"/>
</dbReference>
<dbReference type="InterPro" id="IPR000504">
    <property type="entry name" value="RRM_dom"/>
</dbReference>
<evidence type="ECO:0000256" key="4">
    <source>
        <dbReference type="ARBA" id="ARBA00022723"/>
    </source>
</evidence>
<dbReference type="eggNOG" id="KOG0118">
    <property type="taxonomic scope" value="Eukaryota"/>
</dbReference>
<dbReference type="OrthoDB" id="10251848at2759"/>
<comment type="subcellular location">
    <subcellularLocation>
        <location evidence="1">Nucleus</location>
    </subcellularLocation>
</comment>
<protein>
    <recommendedName>
        <fullName evidence="18">Pre-mRNA-splicing factor cwc2</fullName>
    </recommendedName>
</protein>
<dbReference type="PROSITE" id="PS50102">
    <property type="entry name" value="RRM"/>
    <property type="match status" value="1"/>
</dbReference>